<keyword evidence="2 8" id="KW-0812">Transmembrane</keyword>
<dbReference type="InterPro" id="IPR039421">
    <property type="entry name" value="Type_1_exporter"/>
</dbReference>
<feature type="transmembrane region" description="Helical" evidence="8">
    <location>
        <begin position="636"/>
        <end position="655"/>
    </location>
</feature>
<feature type="transmembrane region" description="Helical" evidence="8">
    <location>
        <begin position="17"/>
        <end position="41"/>
    </location>
</feature>
<dbReference type="CDD" id="cd03228">
    <property type="entry name" value="ABCC_MRP_Like"/>
    <property type="match status" value="1"/>
</dbReference>
<dbReference type="Pfam" id="PF00005">
    <property type="entry name" value="ABC_tran"/>
    <property type="match status" value="2"/>
</dbReference>
<organism evidence="11">
    <name type="scientific">Streptomyces sp. NBC_00119</name>
    <dbReference type="NCBI Taxonomy" id="2975659"/>
    <lineage>
        <taxon>Bacteria</taxon>
        <taxon>Bacillati</taxon>
        <taxon>Actinomycetota</taxon>
        <taxon>Actinomycetes</taxon>
        <taxon>Kitasatosporales</taxon>
        <taxon>Streptomycetaceae</taxon>
        <taxon>Streptomyces</taxon>
    </lineage>
</organism>
<dbReference type="PROSITE" id="PS00211">
    <property type="entry name" value="ABC_TRANSPORTER_1"/>
    <property type="match status" value="2"/>
</dbReference>
<dbReference type="SUPFAM" id="SSF90123">
    <property type="entry name" value="ABC transporter transmembrane region"/>
    <property type="match status" value="2"/>
</dbReference>
<dbReference type="GO" id="GO:0005524">
    <property type="term" value="F:ATP binding"/>
    <property type="evidence" value="ECO:0007669"/>
    <property type="project" value="UniProtKB-KW"/>
</dbReference>
<keyword evidence="3" id="KW-0547">Nucleotide-binding</keyword>
<evidence type="ECO:0000256" key="8">
    <source>
        <dbReference type="SAM" id="Phobius"/>
    </source>
</evidence>
<dbReference type="SUPFAM" id="SSF52540">
    <property type="entry name" value="P-loop containing nucleoside triphosphate hydrolases"/>
    <property type="match status" value="2"/>
</dbReference>
<evidence type="ECO:0000256" key="2">
    <source>
        <dbReference type="ARBA" id="ARBA00022692"/>
    </source>
</evidence>
<evidence type="ECO:0000256" key="1">
    <source>
        <dbReference type="ARBA" id="ARBA00004651"/>
    </source>
</evidence>
<evidence type="ECO:0000256" key="6">
    <source>
        <dbReference type="ARBA" id="ARBA00023136"/>
    </source>
</evidence>
<feature type="transmembrane region" description="Helical" evidence="8">
    <location>
        <begin position="716"/>
        <end position="738"/>
    </location>
</feature>
<feature type="transmembrane region" description="Helical" evidence="8">
    <location>
        <begin position="135"/>
        <end position="155"/>
    </location>
</feature>
<feature type="domain" description="ABC transmembrane type-1" evidence="10">
    <location>
        <begin position="602"/>
        <end position="885"/>
    </location>
</feature>
<dbReference type="GO" id="GO:0034775">
    <property type="term" value="P:glutathione transmembrane transport"/>
    <property type="evidence" value="ECO:0007669"/>
    <property type="project" value="InterPro"/>
</dbReference>
<dbReference type="GO" id="GO:0045454">
    <property type="term" value="P:cell redox homeostasis"/>
    <property type="evidence" value="ECO:0007669"/>
    <property type="project" value="InterPro"/>
</dbReference>
<feature type="transmembrane region" description="Helical" evidence="8">
    <location>
        <begin position="744"/>
        <end position="764"/>
    </location>
</feature>
<dbReference type="InterPro" id="IPR014216">
    <property type="entry name" value="ABC_transptr_CydD"/>
</dbReference>
<dbReference type="Gene3D" id="3.40.50.300">
    <property type="entry name" value="P-loop containing nucleotide triphosphate hydrolases"/>
    <property type="match status" value="2"/>
</dbReference>
<feature type="transmembrane region" description="Helical" evidence="8">
    <location>
        <begin position="857"/>
        <end position="880"/>
    </location>
</feature>
<sequence>MKPIDQRLLRYARATRLFLIAVVVLGMAGAGLVIAQAMLISEVVVGAFEHGLDASALRTPLLLLALVAAGRGLVSWLTELAAHRASAAVKSELRGRLLERASQLGPGWLSGQRTGSLVALVTRGVDALDDYFSRYLPQLGLAVVVPVAVLARIVTEDWVSAAIIVCTLPLIPVFMILIGWATQSHMERQWRLLSRLSGHFLDVVAGLPTLKVFGRAKAQAESIRRITGEYRQATMRTLRIAFLSSFALELLSTLSVALVAVTIGMRLVHGDMDLYVGLVILVLAPEAYLPLRQVGAQYHAAAEGLAAAEEIFAVLETPVPPSGAGAVPAATGIAFDGVTVRYPGRSADAVSEADFEIAPGETVALVGPSGVGKSTLLSAALGFVRPQAGRVLVGGADLAGLDREAWHARVAWVPQRPQLYAGSIADNVRLARPDASPAEVEEALREAGAQDFVRALPDGADTLLGEDGAGLSAGQRQRLALARAFLADRPVVLLDEPTAALDGETEAGIVEAVRRLAAGRTVLLVVHRPALLAVADRVVRLDVPRSPAAVEEPAVRPVPPAQADELPVSVEEGHESARSGEGRGSVLSRVRGATRARRGRLALALLLGALALGSAVGLMATSGWLISRASQQPPVMYLMVAVTATRAFGIGRACFRYGERVVSHDAVLRMLADTRVAVYRRLERLAPAGLRATRRGDLLSRLVSDVDAFQDYWLRWLLPASAAAVVGAASVAFTAWMLPAAGAVLAVGLLLAGIGVPLLSGAVARRAERRLAPARGTLATRVAELLTGTAELTVAGALPARTAQAKAADSVLTRIASRAATATALGDGLTALITGLTVAGAALAGVQGVREGRLDGVQLAVVVLTPLAAFEAVMGLPLAVQYRQRVKKSAERVHEVLDAPDPVREPESPAQAPQDPFPLLVRGLAARHDGQGRDALHGVDLTLERGRRVAVVGPSGSGKTTLAQVLLRFLDAGEGAYTLAGQDAYGLEGDAVRRLVGLCAQDAHLFDSSVRENLLLAKKDATDHELREVLAAARLLEWADSLPDGLSTLVGEHGARLSGGQRQRLALARALLADFPVLVLDEPAEHLDLPTADALTADLLSATEGRTTLLITHRMVGLDAVDEVIVLDAGQVVQRGRYEDLVAVDGPLRALREREREAELLVAG</sequence>
<feature type="transmembrane region" description="Helical" evidence="8">
    <location>
        <begin position="161"/>
        <end position="181"/>
    </location>
</feature>
<feature type="transmembrane region" description="Helical" evidence="8">
    <location>
        <begin position="240"/>
        <end position="268"/>
    </location>
</feature>
<dbReference type="InterPro" id="IPR036640">
    <property type="entry name" value="ABC1_TM_sf"/>
</dbReference>
<protein>
    <submittedName>
        <fullName evidence="11">Thiol reductant ABC exporter subunit CydD</fullName>
    </submittedName>
</protein>
<dbReference type="NCBIfam" id="TIGR02868">
    <property type="entry name" value="CydC"/>
    <property type="match status" value="1"/>
</dbReference>
<feature type="domain" description="ABC transporter" evidence="9">
    <location>
        <begin position="333"/>
        <end position="568"/>
    </location>
</feature>
<dbReference type="Pfam" id="PF00664">
    <property type="entry name" value="ABC_membrane"/>
    <property type="match status" value="2"/>
</dbReference>
<dbReference type="InterPro" id="IPR014223">
    <property type="entry name" value="ABC_CydC/D"/>
</dbReference>
<feature type="transmembrane region" description="Helical" evidence="8">
    <location>
        <begin position="824"/>
        <end position="845"/>
    </location>
</feature>
<keyword evidence="5 8" id="KW-1133">Transmembrane helix</keyword>
<dbReference type="InterPro" id="IPR003593">
    <property type="entry name" value="AAA+_ATPase"/>
</dbReference>
<dbReference type="InterPro" id="IPR011527">
    <property type="entry name" value="ABC1_TM_dom"/>
</dbReference>
<feature type="domain" description="ABC transmembrane type-1" evidence="10">
    <location>
        <begin position="20"/>
        <end position="303"/>
    </location>
</feature>
<evidence type="ECO:0000259" key="10">
    <source>
        <dbReference type="PROSITE" id="PS50929"/>
    </source>
</evidence>
<proteinExistence type="predicted"/>
<dbReference type="PROSITE" id="PS50893">
    <property type="entry name" value="ABC_TRANSPORTER_2"/>
    <property type="match status" value="2"/>
</dbReference>
<accession>A0AAU1U9I6</accession>
<dbReference type="PROSITE" id="PS50929">
    <property type="entry name" value="ABC_TM1F"/>
    <property type="match status" value="2"/>
</dbReference>
<dbReference type="NCBIfam" id="TIGR02857">
    <property type="entry name" value="CydD"/>
    <property type="match status" value="1"/>
</dbReference>
<comment type="subcellular location">
    <subcellularLocation>
        <location evidence="1">Cell membrane</location>
        <topology evidence="1">Multi-pass membrane protein</topology>
    </subcellularLocation>
</comment>
<dbReference type="EMBL" id="CP108195">
    <property type="protein sequence ID" value="WTS14226.1"/>
    <property type="molecule type" value="Genomic_DNA"/>
</dbReference>
<feature type="compositionally biased region" description="Basic and acidic residues" evidence="7">
    <location>
        <begin position="571"/>
        <end position="581"/>
    </location>
</feature>
<feature type="domain" description="ABC transporter" evidence="9">
    <location>
        <begin position="919"/>
        <end position="1154"/>
    </location>
</feature>
<dbReference type="CDD" id="cd18584">
    <property type="entry name" value="ABC_6TM_AarD_CydD"/>
    <property type="match status" value="1"/>
</dbReference>
<evidence type="ECO:0000256" key="4">
    <source>
        <dbReference type="ARBA" id="ARBA00022840"/>
    </source>
</evidence>
<gene>
    <name evidence="11" type="primary">cydD</name>
    <name evidence="11" type="ORF">OHU69_26135</name>
</gene>
<feature type="transmembrane region" description="Helical" evidence="8">
    <location>
        <begin position="274"/>
        <end position="291"/>
    </location>
</feature>
<keyword evidence="4" id="KW-0067">ATP-binding</keyword>
<evidence type="ECO:0000256" key="5">
    <source>
        <dbReference type="ARBA" id="ARBA00022989"/>
    </source>
</evidence>
<dbReference type="InterPro" id="IPR003439">
    <property type="entry name" value="ABC_transporter-like_ATP-bd"/>
</dbReference>
<reference evidence="11" key="1">
    <citation type="submission" date="2022-10" db="EMBL/GenBank/DDBJ databases">
        <title>The complete genomes of actinobacterial strains from the NBC collection.</title>
        <authorList>
            <person name="Joergensen T.S."/>
            <person name="Alvarez Arevalo M."/>
            <person name="Sterndorff E.B."/>
            <person name="Faurdal D."/>
            <person name="Vuksanovic O."/>
            <person name="Mourched A.-S."/>
            <person name="Charusanti P."/>
            <person name="Shaw S."/>
            <person name="Blin K."/>
            <person name="Weber T."/>
        </authorList>
    </citation>
    <scope>NUCLEOTIDE SEQUENCE</scope>
    <source>
        <strain evidence="11">NBC_00119</strain>
    </source>
</reference>
<evidence type="ECO:0000313" key="11">
    <source>
        <dbReference type="EMBL" id="WTS14226.1"/>
    </source>
</evidence>
<evidence type="ECO:0000256" key="3">
    <source>
        <dbReference type="ARBA" id="ARBA00022741"/>
    </source>
</evidence>
<keyword evidence="6 8" id="KW-0472">Membrane</keyword>
<dbReference type="AlphaFoldDB" id="A0AAU1U9I6"/>
<dbReference type="PANTHER" id="PTHR24221">
    <property type="entry name" value="ATP-BINDING CASSETTE SUB-FAMILY B"/>
    <property type="match status" value="1"/>
</dbReference>
<dbReference type="GO" id="GO:0005886">
    <property type="term" value="C:plasma membrane"/>
    <property type="evidence" value="ECO:0007669"/>
    <property type="project" value="UniProtKB-SubCell"/>
</dbReference>
<evidence type="ECO:0000256" key="7">
    <source>
        <dbReference type="SAM" id="MobiDB-lite"/>
    </source>
</evidence>
<dbReference type="InterPro" id="IPR017871">
    <property type="entry name" value="ABC_transporter-like_CS"/>
</dbReference>
<dbReference type="SMART" id="SM00382">
    <property type="entry name" value="AAA"/>
    <property type="match status" value="2"/>
</dbReference>
<dbReference type="PANTHER" id="PTHR24221:SF590">
    <property type="entry name" value="COMPONENT LINKED WITH THE ASSEMBLY OF CYTOCHROME' TRANSPORT TRANSMEMBRANE ATP-BINDING PROTEIN ABC TRANSPORTER CYDD-RELATED"/>
    <property type="match status" value="1"/>
</dbReference>
<dbReference type="GO" id="GO:0140359">
    <property type="term" value="F:ABC-type transporter activity"/>
    <property type="evidence" value="ECO:0007669"/>
    <property type="project" value="InterPro"/>
</dbReference>
<dbReference type="InterPro" id="IPR027417">
    <property type="entry name" value="P-loop_NTPase"/>
</dbReference>
<dbReference type="GO" id="GO:0042883">
    <property type="term" value="P:cysteine transport"/>
    <property type="evidence" value="ECO:0007669"/>
    <property type="project" value="InterPro"/>
</dbReference>
<evidence type="ECO:0000259" key="9">
    <source>
        <dbReference type="PROSITE" id="PS50893"/>
    </source>
</evidence>
<dbReference type="Gene3D" id="1.20.1560.10">
    <property type="entry name" value="ABC transporter type 1, transmembrane domain"/>
    <property type="match status" value="2"/>
</dbReference>
<feature type="transmembrane region" description="Helical" evidence="8">
    <location>
        <begin position="601"/>
        <end position="624"/>
    </location>
</feature>
<feature type="transmembrane region" description="Helical" evidence="8">
    <location>
        <begin position="61"/>
        <end position="82"/>
    </location>
</feature>
<feature type="region of interest" description="Disordered" evidence="7">
    <location>
        <begin position="567"/>
        <end position="586"/>
    </location>
</feature>
<name>A0AAU1U9I6_9ACTN</name>
<dbReference type="GO" id="GO:0016887">
    <property type="term" value="F:ATP hydrolysis activity"/>
    <property type="evidence" value="ECO:0007669"/>
    <property type="project" value="InterPro"/>
</dbReference>